<organism evidence="2 3">
    <name type="scientific">Candidatus Accumulibacter phosphatis</name>
    <dbReference type="NCBI Taxonomy" id="327160"/>
    <lineage>
        <taxon>Bacteria</taxon>
        <taxon>Pseudomonadati</taxon>
        <taxon>Pseudomonadota</taxon>
        <taxon>Betaproteobacteria</taxon>
        <taxon>Candidatus Accumulibacter</taxon>
    </lineage>
</organism>
<name>A0A6A7RU99_9PROT</name>
<dbReference type="EMBL" id="PDHS01000178">
    <property type="protein sequence ID" value="MQM30512.1"/>
    <property type="molecule type" value="Genomic_DNA"/>
</dbReference>
<feature type="chain" id="PRO_5025593312" description="DUF4230 domain-containing protein" evidence="1">
    <location>
        <begin position="19"/>
        <end position="227"/>
    </location>
</feature>
<dbReference type="AlphaFoldDB" id="A0A6A7RU99"/>
<accession>A0A6A7RU99</accession>
<sequence length="227" mass="24944">MNRALTAITITASLAVLAAVLTHQYRQSSAAEHHQTDLLSKLHTVEQTLSETQNDLLGYTTFTQYLEVTKKAISGRTKFLAARINRNYVHVEHINRSALGIKSDATIILNYAVEYSVGYDLSPESFSVSGDATGITVTLKKPELVASPAIGAISHEIPGKGLLIDEKEQVIALQQRLTIAAEKQGNAISMEEAVIALCERKLGEFLRDFLSKQPNVRAVPMMTFAYR</sequence>
<evidence type="ECO:0000313" key="3">
    <source>
        <dbReference type="Proteomes" id="UP000342300"/>
    </source>
</evidence>
<evidence type="ECO:0008006" key="4">
    <source>
        <dbReference type="Google" id="ProtNLM"/>
    </source>
</evidence>
<feature type="signal peptide" evidence="1">
    <location>
        <begin position="1"/>
        <end position="18"/>
    </location>
</feature>
<dbReference type="Proteomes" id="UP000342300">
    <property type="component" value="Unassembled WGS sequence"/>
</dbReference>
<protein>
    <recommendedName>
        <fullName evidence="4">DUF4230 domain-containing protein</fullName>
    </recommendedName>
</protein>
<gene>
    <name evidence="2" type="ORF">CRU78_08220</name>
</gene>
<comment type="caution">
    <text evidence="2">The sequence shown here is derived from an EMBL/GenBank/DDBJ whole genome shotgun (WGS) entry which is preliminary data.</text>
</comment>
<reference evidence="2 3" key="1">
    <citation type="submission" date="2017-09" db="EMBL/GenBank/DDBJ databases">
        <title>Metagenomic Analysis Reveals Denitrifying Candidatus Accumulibacter and Flanking Population as a Source of N2O.</title>
        <authorList>
            <person name="Gao H."/>
            <person name="Mao Y."/>
            <person name="Zhao X."/>
            <person name="Liu W.-T."/>
            <person name="Zhang T."/>
            <person name="Wells G."/>
        </authorList>
    </citation>
    <scope>NUCLEOTIDE SEQUENCE [LARGE SCALE GENOMIC DNA]</scope>
    <source>
        <strain evidence="2">CANDO_2_IC</strain>
    </source>
</reference>
<evidence type="ECO:0000256" key="1">
    <source>
        <dbReference type="SAM" id="SignalP"/>
    </source>
</evidence>
<keyword evidence="1" id="KW-0732">Signal</keyword>
<proteinExistence type="predicted"/>
<evidence type="ECO:0000313" key="2">
    <source>
        <dbReference type="EMBL" id="MQM30512.1"/>
    </source>
</evidence>